<proteinExistence type="predicted"/>
<evidence type="ECO:0000313" key="2">
    <source>
        <dbReference type="Proteomes" id="UP001209318"/>
    </source>
</evidence>
<dbReference type="EMBL" id="JAOUSF010000005">
    <property type="protein sequence ID" value="MCU9614750.1"/>
    <property type="molecule type" value="Genomic_DNA"/>
</dbReference>
<reference evidence="1" key="1">
    <citation type="submission" date="2022-10" db="EMBL/GenBank/DDBJ databases">
        <title>Description of Fervidibacillus gen. nov. in the family Fervidibacillaceae fam. nov. with two species, Fervidibacillus albus sp. nov., and Fervidibacillus halotolerans sp. nov., isolated from tidal flat sediments.</title>
        <authorList>
            <person name="Kwon K.K."/>
            <person name="Yang S.-H."/>
        </authorList>
    </citation>
    <scope>NUCLEOTIDE SEQUENCE</scope>
    <source>
        <strain evidence="1">JCM 19140</strain>
    </source>
</reference>
<dbReference type="AlphaFoldDB" id="A0AAE3IU97"/>
<dbReference type="PANTHER" id="PTHR39166:SF1">
    <property type="entry name" value="BLL1166 PROTEIN"/>
    <property type="match status" value="1"/>
</dbReference>
<accession>A0AAE3IU97</accession>
<comment type="caution">
    <text evidence="1">The sequence shown here is derived from an EMBL/GenBank/DDBJ whole genome shotgun (WGS) entry which is preliminary data.</text>
</comment>
<dbReference type="Pfam" id="PF06042">
    <property type="entry name" value="NTP_transf_6"/>
    <property type="match status" value="1"/>
</dbReference>
<dbReference type="RefSeq" id="WP_263074073.1">
    <property type="nucleotide sequence ID" value="NZ_JAOUSF010000005.1"/>
</dbReference>
<gene>
    <name evidence="1" type="ORF">OEV98_14495</name>
</gene>
<keyword evidence="2" id="KW-1185">Reference proteome</keyword>
<organism evidence="1 2">
    <name type="scientific">Perspicuibacillus lycopersici</name>
    <dbReference type="NCBI Taxonomy" id="1325689"/>
    <lineage>
        <taxon>Bacteria</taxon>
        <taxon>Bacillati</taxon>
        <taxon>Bacillota</taxon>
        <taxon>Bacilli</taxon>
        <taxon>Bacillales</taxon>
        <taxon>Bacillaceae</taxon>
        <taxon>Perspicuibacillus</taxon>
    </lineage>
</organism>
<name>A0AAE3IU97_9BACI</name>
<protein>
    <submittedName>
        <fullName evidence="1">Nucleotidyltransferase family protein</fullName>
    </submittedName>
</protein>
<dbReference type="Proteomes" id="UP001209318">
    <property type="component" value="Unassembled WGS sequence"/>
</dbReference>
<sequence length="189" mass="22142">MDINNEKDIIRLIELDPWMIEILKAAKTLQLPDWWICAGFVRSKIWDTLHDFTERTPLPDIDVVYFDQTNICESVEKQLEKKLRDILPDIPWSVKNEARMHVLSGLPPYSSTVDAIAKFTETVTALGVKLNNREEIILTAPHGIDDVIHMQVNPTPFYQENTPLFHVYQERLRKKNWKDIWYKLTINGI</sequence>
<evidence type="ECO:0000313" key="1">
    <source>
        <dbReference type="EMBL" id="MCU9614750.1"/>
    </source>
</evidence>
<dbReference type="PANTHER" id="PTHR39166">
    <property type="entry name" value="BLL1166 PROTEIN"/>
    <property type="match status" value="1"/>
</dbReference>
<dbReference type="InterPro" id="IPR009267">
    <property type="entry name" value="NTP_transf_6"/>
</dbReference>